<feature type="transmembrane region" description="Helical" evidence="6">
    <location>
        <begin position="107"/>
        <end position="125"/>
    </location>
</feature>
<dbReference type="InterPro" id="IPR011701">
    <property type="entry name" value="MFS"/>
</dbReference>
<keyword evidence="9" id="KW-1185">Reference proteome</keyword>
<feature type="transmembrane region" description="Helical" evidence="6">
    <location>
        <begin position="165"/>
        <end position="188"/>
    </location>
</feature>
<dbReference type="SUPFAM" id="SSF103473">
    <property type="entry name" value="MFS general substrate transporter"/>
    <property type="match status" value="1"/>
</dbReference>
<evidence type="ECO:0000256" key="3">
    <source>
        <dbReference type="ARBA" id="ARBA00022692"/>
    </source>
</evidence>
<dbReference type="PANTHER" id="PTHR23531:SF2">
    <property type="entry name" value="PERMEASE"/>
    <property type="match status" value="1"/>
</dbReference>
<evidence type="ECO:0000256" key="5">
    <source>
        <dbReference type="ARBA" id="ARBA00023136"/>
    </source>
</evidence>
<sequence>MNTKPSIWTKSFISIACTNFFLFLTFYALLTTLPIYVTDTLGCSESEAGLIVTVFLLAAILTRPFSGKLLEIGGKRKMLFISLVLFTLCSFIYIWTDSFLLLLTLRFIHGIWFAIATTATGAIAADIIPAERRGEGLGYFAMSMNLAVVAGPFLALTLLNWLSFPILFTILALIVIGSVVFASMVQPVQEQNKTSTRKLTLEDLFEKKSIPVALTGLFIAFSYSSIISFISIYAKSIGLIETASLFFAVFAVTMLLSRPFVGKLFDARGPNVVIYPSLFLYATGLYMLSMTDSSTMLLLSAGMIGLGYGSLVPSFQTLAIQQADTHRSGHATATFFTFFDTGIASGSFILGMVVTYVGYHPLYVAMSLFVIVIMYLYYRLVSTRIKNQKSQSHSS</sequence>
<feature type="transmembrane region" description="Helical" evidence="6">
    <location>
        <begin position="209"/>
        <end position="233"/>
    </location>
</feature>
<dbReference type="InterPro" id="IPR036259">
    <property type="entry name" value="MFS_trans_sf"/>
</dbReference>
<dbReference type="InterPro" id="IPR052714">
    <property type="entry name" value="MFS_Exporter"/>
</dbReference>
<protein>
    <submittedName>
        <fullName evidence="8">MFS transporter</fullName>
    </submittedName>
</protein>
<evidence type="ECO:0000256" key="6">
    <source>
        <dbReference type="SAM" id="Phobius"/>
    </source>
</evidence>
<feature type="domain" description="Major facilitator superfamily (MFS) profile" evidence="7">
    <location>
        <begin position="11"/>
        <end position="384"/>
    </location>
</feature>
<feature type="transmembrane region" description="Helical" evidence="6">
    <location>
        <begin position="12"/>
        <end position="36"/>
    </location>
</feature>
<feature type="transmembrane region" description="Helical" evidence="6">
    <location>
        <begin position="137"/>
        <end position="159"/>
    </location>
</feature>
<gene>
    <name evidence="8" type="ORF">ACFFGV_12340</name>
</gene>
<dbReference type="PROSITE" id="PS50850">
    <property type="entry name" value="MFS"/>
    <property type="match status" value="1"/>
</dbReference>
<dbReference type="Pfam" id="PF07690">
    <property type="entry name" value="MFS_1"/>
    <property type="match status" value="1"/>
</dbReference>
<evidence type="ECO:0000256" key="4">
    <source>
        <dbReference type="ARBA" id="ARBA00022989"/>
    </source>
</evidence>
<dbReference type="EMBL" id="JBHLTP010000011">
    <property type="protein sequence ID" value="MFC0524355.1"/>
    <property type="molecule type" value="Genomic_DNA"/>
</dbReference>
<evidence type="ECO:0000259" key="7">
    <source>
        <dbReference type="PROSITE" id="PS50850"/>
    </source>
</evidence>
<feature type="transmembrane region" description="Helical" evidence="6">
    <location>
        <begin position="296"/>
        <end position="320"/>
    </location>
</feature>
<dbReference type="RefSeq" id="WP_377348250.1">
    <property type="nucleotide sequence ID" value="NZ_JBHLTP010000011.1"/>
</dbReference>
<feature type="transmembrane region" description="Helical" evidence="6">
    <location>
        <begin position="239"/>
        <end position="260"/>
    </location>
</feature>
<feature type="transmembrane region" description="Helical" evidence="6">
    <location>
        <begin position="48"/>
        <end position="66"/>
    </location>
</feature>
<keyword evidence="5 6" id="KW-0472">Membrane</keyword>
<dbReference type="PANTHER" id="PTHR23531">
    <property type="entry name" value="QUINOLENE RESISTANCE PROTEIN NORA"/>
    <property type="match status" value="1"/>
</dbReference>
<keyword evidence="3 6" id="KW-0812">Transmembrane</keyword>
<dbReference type="Proteomes" id="UP001589836">
    <property type="component" value="Unassembled WGS sequence"/>
</dbReference>
<organism evidence="8 9">
    <name type="scientific">Pontibacillus salicampi</name>
    <dbReference type="NCBI Taxonomy" id="1449801"/>
    <lineage>
        <taxon>Bacteria</taxon>
        <taxon>Bacillati</taxon>
        <taxon>Bacillota</taxon>
        <taxon>Bacilli</taxon>
        <taxon>Bacillales</taxon>
        <taxon>Bacillaceae</taxon>
        <taxon>Pontibacillus</taxon>
    </lineage>
</organism>
<comment type="subcellular location">
    <subcellularLocation>
        <location evidence="1">Cell membrane</location>
        <topology evidence="1">Multi-pass membrane protein</topology>
    </subcellularLocation>
</comment>
<evidence type="ECO:0000313" key="8">
    <source>
        <dbReference type="EMBL" id="MFC0524355.1"/>
    </source>
</evidence>
<dbReference type="Gene3D" id="1.20.1250.20">
    <property type="entry name" value="MFS general substrate transporter like domains"/>
    <property type="match status" value="1"/>
</dbReference>
<reference evidence="8 9" key="1">
    <citation type="submission" date="2024-09" db="EMBL/GenBank/DDBJ databases">
        <authorList>
            <person name="Sun Q."/>
            <person name="Mori K."/>
        </authorList>
    </citation>
    <scope>NUCLEOTIDE SEQUENCE [LARGE SCALE GENOMIC DNA]</scope>
    <source>
        <strain evidence="8 9">NCAIM B.02529</strain>
    </source>
</reference>
<evidence type="ECO:0000256" key="1">
    <source>
        <dbReference type="ARBA" id="ARBA00004651"/>
    </source>
</evidence>
<accession>A0ABV6LPP4</accession>
<feature type="transmembrane region" description="Helical" evidence="6">
    <location>
        <begin position="272"/>
        <end position="290"/>
    </location>
</feature>
<keyword evidence="2" id="KW-0813">Transport</keyword>
<feature type="transmembrane region" description="Helical" evidence="6">
    <location>
        <begin position="78"/>
        <end position="95"/>
    </location>
</feature>
<name>A0ABV6LPP4_9BACI</name>
<feature type="transmembrane region" description="Helical" evidence="6">
    <location>
        <begin position="332"/>
        <end position="356"/>
    </location>
</feature>
<dbReference type="InterPro" id="IPR020846">
    <property type="entry name" value="MFS_dom"/>
</dbReference>
<comment type="caution">
    <text evidence="8">The sequence shown here is derived from an EMBL/GenBank/DDBJ whole genome shotgun (WGS) entry which is preliminary data.</text>
</comment>
<keyword evidence="4 6" id="KW-1133">Transmembrane helix</keyword>
<evidence type="ECO:0000313" key="9">
    <source>
        <dbReference type="Proteomes" id="UP001589836"/>
    </source>
</evidence>
<evidence type="ECO:0000256" key="2">
    <source>
        <dbReference type="ARBA" id="ARBA00022448"/>
    </source>
</evidence>
<dbReference type="CDD" id="cd17489">
    <property type="entry name" value="MFS_YfcJ_like"/>
    <property type="match status" value="1"/>
</dbReference>
<feature type="transmembrane region" description="Helical" evidence="6">
    <location>
        <begin position="362"/>
        <end position="381"/>
    </location>
</feature>
<proteinExistence type="predicted"/>